<dbReference type="EMBL" id="JZKH01000101">
    <property type="protein sequence ID" value="KJS58597.1"/>
    <property type="molecule type" value="Genomic_DNA"/>
</dbReference>
<evidence type="ECO:0008006" key="3">
    <source>
        <dbReference type="Google" id="ProtNLM"/>
    </source>
</evidence>
<accession>A0A0F2TA25</accession>
<reference evidence="1 2" key="1">
    <citation type="submission" date="2015-02" db="EMBL/GenBank/DDBJ databases">
        <authorList>
            <person name="Ju K.-S."/>
            <person name="Doroghazi J.R."/>
            <person name="Metcalf W."/>
        </authorList>
    </citation>
    <scope>NUCLEOTIDE SEQUENCE [LARGE SCALE GENOMIC DNA]</scope>
    <source>
        <strain evidence="1 2">ATCC 31215</strain>
    </source>
</reference>
<dbReference type="Proteomes" id="UP000033699">
    <property type="component" value="Unassembled WGS sequence"/>
</dbReference>
<dbReference type="PATRIC" id="fig|359131.3.peg.598"/>
<name>A0A0F2TA25_STRR3</name>
<organism evidence="1 2">
    <name type="scientific">Streptomyces rubellomurinus (strain ATCC 31215)</name>
    <dbReference type="NCBI Taxonomy" id="359131"/>
    <lineage>
        <taxon>Bacteria</taxon>
        <taxon>Bacillati</taxon>
        <taxon>Actinomycetota</taxon>
        <taxon>Actinomycetes</taxon>
        <taxon>Kitasatosporales</taxon>
        <taxon>Streptomycetaceae</taxon>
        <taxon>Streptomyces</taxon>
    </lineage>
</organism>
<dbReference type="OrthoDB" id="3874174at2"/>
<evidence type="ECO:0000313" key="2">
    <source>
        <dbReference type="Proteomes" id="UP000033699"/>
    </source>
</evidence>
<sequence length="157" mass="16208">GAAGAGGAAPAAGTTVKIGEAIQFPYKYGHTEGKVSLTVTGITKGDPADLAKFNLGDRAKGLVPYYVNYKVTNVGSTDMSFASLTQMKGLLADGSEAQELSIIGKFDKCPNNSFPSGFTNGQSVTSCVVAMSPEASKVAGAEFWGDPYTLGKGLNWK</sequence>
<evidence type="ECO:0000313" key="1">
    <source>
        <dbReference type="EMBL" id="KJS58597.1"/>
    </source>
</evidence>
<comment type="caution">
    <text evidence="1">The sequence shown here is derived from an EMBL/GenBank/DDBJ whole genome shotgun (WGS) entry which is preliminary data.</text>
</comment>
<keyword evidence="2" id="KW-1185">Reference proteome</keyword>
<protein>
    <recommendedName>
        <fullName evidence="3">DUF4352 domain-containing protein</fullName>
    </recommendedName>
</protein>
<gene>
    <name evidence="1" type="ORF">VM95_32235</name>
</gene>
<dbReference type="AlphaFoldDB" id="A0A0F2TA25"/>
<feature type="non-terminal residue" evidence="1">
    <location>
        <position position="1"/>
    </location>
</feature>
<proteinExistence type="predicted"/>
<dbReference type="RefSeq" id="WP_045703603.1">
    <property type="nucleotide sequence ID" value="NZ_JZKH01000101.1"/>
</dbReference>